<feature type="region of interest" description="Disordered" evidence="1">
    <location>
        <begin position="434"/>
        <end position="471"/>
    </location>
</feature>
<feature type="compositionally biased region" description="Basic and acidic residues" evidence="1">
    <location>
        <begin position="497"/>
        <end position="508"/>
    </location>
</feature>
<dbReference type="PANTHER" id="PTHR46844">
    <property type="entry name" value="SLR5058 PROTEIN"/>
    <property type="match status" value="1"/>
</dbReference>
<dbReference type="InterPro" id="IPR032675">
    <property type="entry name" value="LRR_dom_sf"/>
</dbReference>
<evidence type="ECO:0000256" key="1">
    <source>
        <dbReference type="SAM" id="MobiDB-lite"/>
    </source>
</evidence>
<feature type="region of interest" description="Disordered" evidence="1">
    <location>
        <begin position="485"/>
        <end position="508"/>
    </location>
</feature>
<dbReference type="Gene3D" id="3.40.50.300">
    <property type="entry name" value="P-loop containing nucleotide triphosphate hydrolases"/>
    <property type="match status" value="1"/>
</dbReference>
<comment type="caution">
    <text evidence="2">The sequence shown here is derived from an EMBL/GenBank/DDBJ whole genome shotgun (WGS) entry which is preliminary data.</text>
</comment>
<protein>
    <submittedName>
        <fullName evidence="2">NLR family CARD domain-containing protein 4</fullName>
    </submittedName>
</protein>
<organism evidence="2 3">
    <name type="scientific">Stylophora pistillata</name>
    <name type="common">Smooth cauliflower coral</name>
    <dbReference type="NCBI Taxonomy" id="50429"/>
    <lineage>
        <taxon>Eukaryota</taxon>
        <taxon>Metazoa</taxon>
        <taxon>Cnidaria</taxon>
        <taxon>Anthozoa</taxon>
        <taxon>Hexacorallia</taxon>
        <taxon>Scleractinia</taxon>
        <taxon>Astrocoeniina</taxon>
        <taxon>Pocilloporidae</taxon>
        <taxon>Stylophora</taxon>
    </lineage>
</organism>
<name>A0A2B4RFY1_STYPI</name>
<evidence type="ECO:0000313" key="2">
    <source>
        <dbReference type="EMBL" id="PFX15257.1"/>
    </source>
</evidence>
<keyword evidence="3" id="KW-1185">Reference proteome</keyword>
<evidence type="ECO:0000313" key="3">
    <source>
        <dbReference type="Proteomes" id="UP000225706"/>
    </source>
</evidence>
<dbReference type="OrthoDB" id="120976at2759"/>
<sequence>MWPSGPAVFTNRNGWFSLTQELLLGCEFATQSEASTSQEGLQNRRLKVTLLSSEWRSSTDGDLSTINRELAIQLAKFSNVEVSVFLPWCSEVDRRNAESHDVQLIEAEEIVGLNPVDWLINFPDGHVMDCVLGHGVTLGKQVQFIKKHHHCKWIQVVHTAPEELGIYRNISEGEQQQEAEVKLCQLSDEVVAIGPKLADAYKRYLRSVKKEQNVFDLTPGIFSEFLGVEQAVEERRTFCVLVIGSGDSCEDFNVKGFDIAVKAIAEMNDTSYQLRFVYSPREKGNEVAEKLLQHGISRNQLIVRSSDDSRKVLTNLFCEVDLAIMPSRTEGFGLPGLEALSAGLPLLVSGNSGLGEALKEVPFGSFYVIDSEDPKEWAREIKAVHQKSRTVRLRESNLLRDCYQETYEWEKPCKTLVEKMQYLALGSIEIRSTTPVRKKRPSSLATADKPSKRIRQELTPPNQPGALEGSSGCRFEDSSVEYGQFPSAPDKLSYQRKHIESRKNPTSEERDLFEDRTLSFFTEFLKREYNRRARINPLFWDSNFMLRLDDVYTRLSIVSRRTTDFKLEDNEVNMSDIFNTLNKGDDAMVLVEGSPGIGKTTFCLKISHDWANKKTIEGFTEADAFQYIRKHFGPNHEAKGNRLIQAIQENTYLHALLSNPLNLLLLCVVFEDYEGNLPSSRTELYRIIVRCLLRRYCAKNNVKASADDKALEEQFKDSLLVLGQLAWRCLKKDRFSFQEKKLAKFENKMKTLAARKLGLVFKEASAKKINPQHEYHFFHKTFQEYLAALYLAKKLLEEKINVYRDLKLSFHLITSRYKQVFIFVSGILGEATCNLFRQIGENLENECWNWLGCEKEEATFFTECFRESGKEEQLAMTLCSFIPFSQSITVDVIVDEVSCEGVLSVVKACKSFSQLQLPVHFTYKSRPLAEDSRFVYKFLASYSRLETFSISVPRVTEDVTSLVCKVLQLNSSLHSFTFETMVPIPSEEAVVIGDSLAANKTLQTVTLKLLGGLVDDWVTVLEKGLSGDTPLTSVVLEISGSVRESGKNALKNLLSNRSLKSLSFAVYGDMHDSLATLVGEGLAADPCLQSLTLIVYGSVSCSAFTSLKKGVVENNALKSLELKVFGGLPDNWVNICEALYAAKKSSSMSLTIKPDVVSKITNAQVACLRPVLKERVGAFKLHSFTVNMWGELSCSGASDLCKLLIASTVSCVNLNIHGRVTDSVATCLAENFEKVNSCTLSDLSINIRGELTRDGNSILQSLECNQTFAFTLNVQDVNVLDKSCDEVKLYGVDSSSLKEAFTKFESICSRVSKLILNLNNPSNSSEVDWGCSVGDVLAKFVSLATLSLSFNNYRGWDEDWLGHLWSGVAQNTSITTLSITVNSYNEKDIGLWMYGLWESLNQNTSITTLSITLNFYSKMEGDRKNELYCGLKENTSVTALSITENIYCDVYKDYNVFLCGGLEVNTSLTTLSIVVNNYKKIGRLCLFGPLRGLEENTSITTLNISLNNCAFISQMTICQRDVGSNGVEETGTQSTSSRLTLEVTSSRLDCMMTATAALINSVTPPFWVQVVIEIADFYNLGYGLPALKALSAGLPVLVSGNSGLGVALKEVPFGSQCVVDLEDPRDWAREIKAVRQKHRKVRLRESKVLRDFYHETYEWERPCKILVEKIQNLALVYFVLTMESSFDHGQFYVSVENGKGKHFVRVDEQKGEWLIQAIQENTFLHALPSNPLNLLLLCVVFEDYEGSLPSSRTELYQIIVRCLLRRYCAKNNVKAAADNKALEEQFKDSLLALGKLAWRCLKKDRFSFREKELAKFESKMKTLAARKLGLVFKEASAKKINPQHEYHFLHKTFQEYLAALYLVHKLLNEKVNVFRDLKLKFCEVTSKYNQVFIFVSGMLGEDAATLFGHIGENLQMTDWDWPNCTRQEETFFIECFSENRNAEQMAVTLCSYVPFPQSIFIDMRDYSLAAFLSVANACKSFTQLQLPVHLTAFDSLAQAPPGFQDFFRRGFSNYADDTRDKFLASYSRLETIVFSNFGAYMDVTPAVCSALQVNLSLHSFTFEQHFPFSSEDAVAIGDSLAANKALQTMTLKLLGENWTTVFQKGLSGESLLTSVVLEISGSVRESEKKPLKKLLLKRSLKSLSLAIYGDMHDSLATSIGEGLATNPFLQSLTLIVSGSVSCSAFTSLKMGVLGNSALKSLDLKVFGGLPDNWVNILKGIPPELLKEDNDAAVYGSYSSTEESLSAVV</sequence>
<dbReference type="PANTHER" id="PTHR46844:SF1">
    <property type="entry name" value="SLR5058 PROTEIN"/>
    <property type="match status" value="1"/>
</dbReference>
<dbReference type="InterPro" id="IPR027417">
    <property type="entry name" value="P-loop_NTPase"/>
</dbReference>
<dbReference type="Proteomes" id="UP000225706">
    <property type="component" value="Unassembled WGS sequence"/>
</dbReference>
<dbReference type="Gene3D" id="3.80.10.10">
    <property type="entry name" value="Ribonuclease Inhibitor"/>
    <property type="match status" value="1"/>
</dbReference>
<dbReference type="Gene3D" id="3.40.50.2000">
    <property type="entry name" value="Glycogen Phosphorylase B"/>
    <property type="match status" value="2"/>
</dbReference>
<dbReference type="SUPFAM" id="SSF52047">
    <property type="entry name" value="RNI-like"/>
    <property type="match status" value="3"/>
</dbReference>
<dbReference type="Pfam" id="PF20706">
    <property type="entry name" value="GT4-conflict"/>
    <property type="match status" value="2"/>
</dbReference>
<gene>
    <name evidence="2" type="primary">Nlrc4</name>
    <name evidence="2" type="ORF">AWC38_SpisGene20532</name>
</gene>
<proteinExistence type="predicted"/>
<dbReference type="CDD" id="cd03801">
    <property type="entry name" value="GT4_PimA-like"/>
    <property type="match status" value="1"/>
</dbReference>
<accession>A0A2B4RFY1</accession>
<dbReference type="EMBL" id="LSMT01000667">
    <property type="protein sequence ID" value="PFX15257.1"/>
    <property type="molecule type" value="Genomic_DNA"/>
</dbReference>
<dbReference type="SUPFAM" id="SSF53756">
    <property type="entry name" value="UDP-Glycosyltransferase/glycogen phosphorylase"/>
    <property type="match status" value="2"/>
</dbReference>
<reference evidence="3" key="1">
    <citation type="journal article" date="2017" name="bioRxiv">
        <title>Comparative analysis of the genomes of Stylophora pistillata and Acropora digitifera provides evidence for extensive differences between species of corals.</title>
        <authorList>
            <person name="Voolstra C.R."/>
            <person name="Li Y."/>
            <person name="Liew Y.J."/>
            <person name="Baumgarten S."/>
            <person name="Zoccola D."/>
            <person name="Flot J.-F."/>
            <person name="Tambutte S."/>
            <person name="Allemand D."/>
            <person name="Aranda M."/>
        </authorList>
    </citation>
    <scope>NUCLEOTIDE SEQUENCE [LARGE SCALE GENOMIC DNA]</scope>
</reference>